<dbReference type="OrthoDB" id="2757163at2759"/>
<accession>A0A371CP77</accession>
<organism evidence="2 3">
    <name type="scientific">Lentinus brumalis</name>
    <dbReference type="NCBI Taxonomy" id="2498619"/>
    <lineage>
        <taxon>Eukaryota</taxon>
        <taxon>Fungi</taxon>
        <taxon>Dikarya</taxon>
        <taxon>Basidiomycota</taxon>
        <taxon>Agaricomycotina</taxon>
        <taxon>Agaricomycetes</taxon>
        <taxon>Polyporales</taxon>
        <taxon>Polyporaceae</taxon>
        <taxon>Lentinus</taxon>
    </lineage>
</organism>
<proteinExistence type="predicted"/>
<feature type="transmembrane region" description="Helical" evidence="1">
    <location>
        <begin position="34"/>
        <end position="53"/>
    </location>
</feature>
<feature type="transmembrane region" description="Helical" evidence="1">
    <location>
        <begin position="290"/>
        <end position="316"/>
    </location>
</feature>
<keyword evidence="3" id="KW-1185">Reference proteome</keyword>
<evidence type="ECO:0000313" key="2">
    <source>
        <dbReference type="EMBL" id="RDX42095.1"/>
    </source>
</evidence>
<feature type="transmembrane region" description="Helical" evidence="1">
    <location>
        <begin position="156"/>
        <end position="174"/>
    </location>
</feature>
<dbReference type="EMBL" id="KZ857493">
    <property type="protein sequence ID" value="RDX42095.1"/>
    <property type="molecule type" value="Genomic_DNA"/>
</dbReference>
<name>A0A371CP77_9APHY</name>
<feature type="transmembrane region" description="Helical" evidence="1">
    <location>
        <begin position="202"/>
        <end position="226"/>
    </location>
</feature>
<keyword evidence="1" id="KW-0472">Membrane</keyword>
<keyword evidence="1" id="KW-1133">Transmembrane helix</keyword>
<gene>
    <name evidence="2" type="ORF">OH76DRAFT_1488945</name>
</gene>
<feature type="transmembrane region" description="Helical" evidence="1">
    <location>
        <begin position="124"/>
        <end position="144"/>
    </location>
</feature>
<evidence type="ECO:0000313" key="3">
    <source>
        <dbReference type="Proteomes" id="UP000256964"/>
    </source>
</evidence>
<dbReference type="AlphaFoldDB" id="A0A371CP77"/>
<feature type="transmembrane region" description="Helical" evidence="1">
    <location>
        <begin position="247"/>
        <end position="270"/>
    </location>
</feature>
<reference evidence="2 3" key="1">
    <citation type="journal article" date="2018" name="Biotechnol. Biofuels">
        <title>Integrative visual omics of the white-rot fungus Polyporus brumalis exposes the biotechnological potential of its oxidative enzymes for delignifying raw plant biomass.</title>
        <authorList>
            <person name="Miyauchi S."/>
            <person name="Rancon A."/>
            <person name="Drula E."/>
            <person name="Hage H."/>
            <person name="Chaduli D."/>
            <person name="Favel A."/>
            <person name="Grisel S."/>
            <person name="Henrissat B."/>
            <person name="Herpoel-Gimbert I."/>
            <person name="Ruiz-Duenas F.J."/>
            <person name="Chevret D."/>
            <person name="Hainaut M."/>
            <person name="Lin J."/>
            <person name="Wang M."/>
            <person name="Pangilinan J."/>
            <person name="Lipzen A."/>
            <person name="Lesage-Meessen L."/>
            <person name="Navarro D."/>
            <person name="Riley R."/>
            <person name="Grigoriev I.V."/>
            <person name="Zhou S."/>
            <person name="Raouche S."/>
            <person name="Rosso M.N."/>
        </authorList>
    </citation>
    <scope>NUCLEOTIDE SEQUENCE [LARGE SCALE GENOMIC DNA]</scope>
    <source>
        <strain evidence="2 3">BRFM 1820</strain>
    </source>
</reference>
<keyword evidence="1" id="KW-0812">Transmembrane</keyword>
<sequence length="384" mass="40443">MDSDPSCAGSLAMWVVVFDTLAHSQQLVNIIVTASLFGIATSLAIASVYTLTAKGVRRRSAALQLAATLVLYTSTATFTGAALRAVFATASQAQAAANAINECDVQALFNPITVYAIGDQMTCIQTGTLVVNVVVGDAIVWWRVYMLWPGVKARRVILGVSVLLLSATFAMSVVDTCGTCNLHLSIVESAPGLGQLFSGTTFGVIAAGMSLATNAIATGFTAYRAMIHVRSLKHLSRKLTLTAAEQVLILVAESGFVYSAIWVLVVVWQAGEDNIEIFLHGSGSASFWGVLGYFVNGALVPVIALYPMFIIVMVALKRTQTDGPYMFSTQIPGESHLPAAVSPIMPATQGGSDGSGRRLVLSRSSIVGSNSAMVESNPDVERAL</sequence>
<protein>
    <submittedName>
        <fullName evidence="2">Uncharacterized protein</fullName>
    </submittedName>
</protein>
<dbReference type="Proteomes" id="UP000256964">
    <property type="component" value="Unassembled WGS sequence"/>
</dbReference>
<feature type="transmembrane region" description="Helical" evidence="1">
    <location>
        <begin position="65"/>
        <end position="87"/>
    </location>
</feature>
<evidence type="ECO:0000256" key="1">
    <source>
        <dbReference type="SAM" id="Phobius"/>
    </source>
</evidence>